<dbReference type="KEGG" id="ela:UCREL1_7694"/>
<dbReference type="Proteomes" id="UP000012174">
    <property type="component" value="Unassembled WGS sequence"/>
</dbReference>
<dbReference type="AlphaFoldDB" id="M7SLS7"/>
<dbReference type="Pfam" id="PF14040">
    <property type="entry name" value="DNase_NucA_NucB"/>
    <property type="match status" value="1"/>
</dbReference>
<evidence type="ECO:0000259" key="3">
    <source>
        <dbReference type="Pfam" id="PF14040"/>
    </source>
</evidence>
<reference evidence="5" key="1">
    <citation type="journal article" date="2013" name="Genome Announc.">
        <title>Draft genome sequence of the grapevine dieback fungus Eutypa lata UCR-EL1.</title>
        <authorList>
            <person name="Blanco-Ulate B."/>
            <person name="Rolshausen P.E."/>
            <person name="Cantu D."/>
        </authorList>
    </citation>
    <scope>NUCLEOTIDE SEQUENCE [LARGE SCALE GENOMIC DNA]</scope>
    <source>
        <strain evidence="5">UCR-EL1</strain>
    </source>
</reference>
<accession>M7SLS7</accession>
<evidence type="ECO:0000313" key="5">
    <source>
        <dbReference type="Proteomes" id="UP000012174"/>
    </source>
</evidence>
<dbReference type="eggNOG" id="ENOG502S8F7">
    <property type="taxonomic scope" value="Eukaryota"/>
</dbReference>
<proteinExistence type="predicted"/>
<feature type="domain" description="Deoxyribonuclease NucA/NucB" evidence="3">
    <location>
        <begin position="39"/>
        <end position="134"/>
    </location>
</feature>
<sequence length="235" mass="26040">MTSFLNIILLASALVVPSTLAQNVFNWDCTNSLMTCNNACYWTNCKQTGEVTLTYDPDNASTQRDNSGCSKNPCNDPNVPYNGESCDEFPFASVKEGGTGASLRCTPQSDQDSEGGQLSNFYANLDTGDQYTVTVENYAGARYCDDASDCTNDGEQFIYQNGAFVDNRRMRSRGITPRGFQPNQGTPNRSPFRKFRGEDGSERLWLSNDRAGTLVNQTVWSQTKGEVRIIEEIMD</sequence>
<dbReference type="HOGENOM" id="CLU_096871_0_0_1"/>
<keyword evidence="2" id="KW-0732">Signal</keyword>
<feature type="signal peptide" evidence="2">
    <location>
        <begin position="1"/>
        <end position="21"/>
    </location>
</feature>
<dbReference type="InterPro" id="IPR029476">
    <property type="entry name" value="DNase_NucA_NucB"/>
</dbReference>
<gene>
    <name evidence="4" type="ORF">UCREL1_7694</name>
</gene>
<organism evidence="4 5">
    <name type="scientific">Eutypa lata (strain UCR-EL1)</name>
    <name type="common">Grapevine dieback disease fungus</name>
    <name type="synonym">Eutypa armeniacae</name>
    <dbReference type="NCBI Taxonomy" id="1287681"/>
    <lineage>
        <taxon>Eukaryota</taxon>
        <taxon>Fungi</taxon>
        <taxon>Dikarya</taxon>
        <taxon>Ascomycota</taxon>
        <taxon>Pezizomycotina</taxon>
        <taxon>Sordariomycetes</taxon>
        <taxon>Xylariomycetidae</taxon>
        <taxon>Xylariales</taxon>
        <taxon>Diatrypaceae</taxon>
        <taxon>Eutypa</taxon>
    </lineage>
</organism>
<evidence type="ECO:0000256" key="1">
    <source>
        <dbReference type="SAM" id="MobiDB-lite"/>
    </source>
</evidence>
<name>M7SLS7_EUTLA</name>
<evidence type="ECO:0000313" key="4">
    <source>
        <dbReference type="EMBL" id="EMR65348.1"/>
    </source>
</evidence>
<dbReference type="OrthoDB" id="2748312at2759"/>
<feature type="chain" id="PRO_5004084767" description="Deoxyribonuclease NucA/NucB domain-containing protein" evidence="2">
    <location>
        <begin position="22"/>
        <end position="235"/>
    </location>
</feature>
<feature type="region of interest" description="Disordered" evidence="1">
    <location>
        <begin position="175"/>
        <end position="196"/>
    </location>
</feature>
<protein>
    <recommendedName>
        <fullName evidence="3">Deoxyribonuclease NucA/NucB domain-containing protein</fullName>
    </recommendedName>
</protein>
<keyword evidence="5" id="KW-1185">Reference proteome</keyword>
<dbReference type="EMBL" id="KB706887">
    <property type="protein sequence ID" value="EMR65348.1"/>
    <property type="molecule type" value="Genomic_DNA"/>
</dbReference>
<dbReference type="OMA" id="WDCTNSL"/>
<evidence type="ECO:0000256" key="2">
    <source>
        <dbReference type="SAM" id="SignalP"/>
    </source>
</evidence>